<comment type="caution">
    <text evidence="1">The sequence shown here is derived from an EMBL/GenBank/DDBJ whole genome shotgun (WGS) entry which is preliminary data.</text>
</comment>
<protein>
    <submittedName>
        <fullName evidence="1">Uncharacterized protein</fullName>
    </submittedName>
</protein>
<accession>A0A545V119</accession>
<proteinExistence type="predicted"/>
<reference evidence="1 2" key="1">
    <citation type="journal article" date="2019" name="Appl. Microbiol. Biotechnol.">
        <title>Genome sequence of Isaria javanica and comparative genome analysis insights into family S53 peptidase evolution in fungal entomopathogens.</title>
        <authorList>
            <person name="Lin R."/>
            <person name="Zhang X."/>
            <person name="Xin B."/>
            <person name="Zou M."/>
            <person name="Gao Y."/>
            <person name="Qin F."/>
            <person name="Hu Q."/>
            <person name="Xie B."/>
            <person name="Cheng X."/>
        </authorList>
    </citation>
    <scope>NUCLEOTIDE SEQUENCE [LARGE SCALE GENOMIC DNA]</scope>
    <source>
        <strain evidence="1 2">IJ1G</strain>
    </source>
</reference>
<evidence type="ECO:0000313" key="1">
    <source>
        <dbReference type="EMBL" id="TQV95406.1"/>
    </source>
</evidence>
<organism evidence="1 2">
    <name type="scientific">Cordyceps javanica</name>
    <dbReference type="NCBI Taxonomy" id="43265"/>
    <lineage>
        <taxon>Eukaryota</taxon>
        <taxon>Fungi</taxon>
        <taxon>Dikarya</taxon>
        <taxon>Ascomycota</taxon>
        <taxon>Pezizomycotina</taxon>
        <taxon>Sordariomycetes</taxon>
        <taxon>Hypocreomycetidae</taxon>
        <taxon>Hypocreales</taxon>
        <taxon>Cordycipitaceae</taxon>
        <taxon>Cordyceps</taxon>
    </lineage>
</organism>
<keyword evidence="2" id="KW-1185">Reference proteome</keyword>
<name>A0A545V119_9HYPO</name>
<sequence length="46" mass="5236">MTGVLKNKISDNDGCVMRDEFDERVKGIVCRNKGKKKKKIGKRVGR</sequence>
<dbReference type="AlphaFoldDB" id="A0A545V119"/>
<dbReference type="Proteomes" id="UP000315783">
    <property type="component" value="Unassembled WGS sequence"/>
</dbReference>
<dbReference type="EMBL" id="SPUK01000008">
    <property type="protein sequence ID" value="TQV95406.1"/>
    <property type="molecule type" value="Genomic_DNA"/>
</dbReference>
<gene>
    <name evidence="1" type="ORF">IF1G_06393</name>
</gene>
<evidence type="ECO:0000313" key="2">
    <source>
        <dbReference type="Proteomes" id="UP000315783"/>
    </source>
</evidence>